<reference evidence="1" key="1">
    <citation type="submission" date="2019-08" db="EMBL/GenBank/DDBJ databases">
        <authorList>
            <person name="Kucharzyk K."/>
            <person name="Murdoch R.W."/>
            <person name="Higgins S."/>
            <person name="Loffler F."/>
        </authorList>
    </citation>
    <scope>NUCLEOTIDE SEQUENCE</scope>
</reference>
<dbReference type="AlphaFoldDB" id="A0A645CUX8"/>
<comment type="caution">
    <text evidence="1">The sequence shown here is derived from an EMBL/GenBank/DDBJ whole genome shotgun (WGS) entry which is preliminary data.</text>
</comment>
<accession>A0A645CUX8</accession>
<proteinExistence type="predicted"/>
<gene>
    <name evidence="1" type="ORF">SDC9_127735</name>
</gene>
<sequence>MHKGFVLHLVAGQVIGGLAHHCGGCLAHGADVFDLIGVLGHHGVEDDLILQEAQYLDFRNQLLQAGENGVKTAHLVMTVYGYLA</sequence>
<protein>
    <submittedName>
        <fullName evidence="1">Uncharacterized protein</fullName>
    </submittedName>
</protein>
<evidence type="ECO:0000313" key="1">
    <source>
        <dbReference type="EMBL" id="MPM80685.1"/>
    </source>
</evidence>
<organism evidence="1">
    <name type="scientific">bioreactor metagenome</name>
    <dbReference type="NCBI Taxonomy" id="1076179"/>
    <lineage>
        <taxon>unclassified sequences</taxon>
        <taxon>metagenomes</taxon>
        <taxon>ecological metagenomes</taxon>
    </lineage>
</organism>
<dbReference type="EMBL" id="VSSQ01030238">
    <property type="protein sequence ID" value="MPM80685.1"/>
    <property type="molecule type" value="Genomic_DNA"/>
</dbReference>
<name>A0A645CUX8_9ZZZZ</name>